<evidence type="ECO:0000313" key="2">
    <source>
        <dbReference type="Proteomes" id="UP000265520"/>
    </source>
</evidence>
<protein>
    <submittedName>
        <fullName evidence="1">Uncharacterized protein</fullName>
    </submittedName>
</protein>
<comment type="caution">
    <text evidence="1">The sequence shown here is derived from an EMBL/GenBank/DDBJ whole genome shotgun (WGS) entry which is preliminary data.</text>
</comment>
<sequence>RTLELVCSPSERPIHRVLEAGLKARLARHGSPSEVTLAESRQGSL</sequence>
<reference evidence="1 2" key="1">
    <citation type="journal article" date="2018" name="Front. Plant Sci.">
        <title>Red Clover (Trifolium pratense) and Zigzag Clover (T. medium) - A Picture of Genomic Similarities and Differences.</title>
        <authorList>
            <person name="Dluhosova J."/>
            <person name="Istvanek J."/>
            <person name="Nedelnik J."/>
            <person name="Repkova J."/>
        </authorList>
    </citation>
    <scope>NUCLEOTIDE SEQUENCE [LARGE SCALE GENOMIC DNA]</scope>
    <source>
        <strain evidence="2">cv. 10/8</strain>
        <tissue evidence="1">Leaf</tissue>
    </source>
</reference>
<name>A0A392UUH2_9FABA</name>
<dbReference type="Proteomes" id="UP000265520">
    <property type="component" value="Unassembled WGS sequence"/>
</dbReference>
<organism evidence="1 2">
    <name type="scientific">Trifolium medium</name>
    <dbReference type="NCBI Taxonomy" id="97028"/>
    <lineage>
        <taxon>Eukaryota</taxon>
        <taxon>Viridiplantae</taxon>
        <taxon>Streptophyta</taxon>
        <taxon>Embryophyta</taxon>
        <taxon>Tracheophyta</taxon>
        <taxon>Spermatophyta</taxon>
        <taxon>Magnoliopsida</taxon>
        <taxon>eudicotyledons</taxon>
        <taxon>Gunneridae</taxon>
        <taxon>Pentapetalae</taxon>
        <taxon>rosids</taxon>
        <taxon>fabids</taxon>
        <taxon>Fabales</taxon>
        <taxon>Fabaceae</taxon>
        <taxon>Papilionoideae</taxon>
        <taxon>50 kb inversion clade</taxon>
        <taxon>NPAAA clade</taxon>
        <taxon>Hologalegina</taxon>
        <taxon>IRL clade</taxon>
        <taxon>Trifolieae</taxon>
        <taxon>Trifolium</taxon>
    </lineage>
</organism>
<proteinExistence type="predicted"/>
<keyword evidence="2" id="KW-1185">Reference proteome</keyword>
<accession>A0A392UUH2</accession>
<dbReference type="EMBL" id="LXQA010978947">
    <property type="protein sequence ID" value="MCI79674.1"/>
    <property type="molecule type" value="Genomic_DNA"/>
</dbReference>
<feature type="non-terminal residue" evidence="1">
    <location>
        <position position="1"/>
    </location>
</feature>
<evidence type="ECO:0000313" key="1">
    <source>
        <dbReference type="EMBL" id="MCI79674.1"/>
    </source>
</evidence>
<dbReference type="AlphaFoldDB" id="A0A392UUH2"/>